<proteinExistence type="evidence at transcript level"/>
<dbReference type="InterPro" id="IPR012725">
    <property type="entry name" value="Chaperone_DnaK"/>
</dbReference>
<dbReference type="PROSITE" id="PS00297">
    <property type="entry name" value="HSP70_1"/>
    <property type="match status" value="1"/>
</dbReference>
<dbReference type="InterPro" id="IPR043129">
    <property type="entry name" value="ATPase_NBD"/>
</dbReference>
<evidence type="ECO:0000256" key="5">
    <source>
        <dbReference type="ARBA" id="ARBA00022840"/>
    </source>
</evidence>
<evidence type="ECO:0000256" key="1">
    <source>
        <dbReference type="ARBA" id="ARBA00007381"/>
    </source>
</evidence>
<dbReference type="Gene3D" id="3.90.640.10">
    <property type="entry name" value="Actin, Chain A, domain 4"/>
    <property type="match status" value="1"/>
</dbReference>
<dbReference type="AlphaFoldDB" id="A0A8J7CE28"/>
<feature type="coiled-coil region" evidence="10">
    <location>
        <begin position="248"/>
        <end position="275"/>
    </location>
</feature>
<dbReference type="FunFam" id="3.90.640.10:FF:000003">
    <property type="entry name" value="Molecular chaperone DnaK"/>
    <property type="match status" value="1"/>
</dbReference>
<name>A0A8J7CE28_9BACT</name>
<dbReference type="Proteomes" id="UP000648239">
    <property type="component" value="Unassembled WGS sequence"/>
</dbReference>
<evidence type="ECO:0000256" key="6">
    <source>
        <dbReference type="ARBA" id="ARBA00023016"/>
    </source>
</evidence>
<keyword evidence="3 8" id="KW-0597">Phosphoprotein</keyword>
<dbReference type="FunFam" id="3.30.30.30:FF:000003">
    <property type="entry name" value="Heat shock protein 9"/>
    <property type="match status" value="1"/>
</dbReference>
<evidence type="ECO:0000256" key="7">
    <source>
        <dbReference type="ARBA" id="ARBA00023186"/>
    </source>
</evidence>
<keyword evidence="5 8" id="KW-0067">ATP-binding</keyword>
<comment type="induction">
    <text evidence="8">By stress conditions e.g. heat shock.</text>
</comment>
<dbReference type="EMBL" id="JACXWD010000013">
    <property type="protein sequence ID" value="MBD3867619.1"/>
    <property type="molecule type" value="Genomic_DNA"/>
</dbReference>
<comment type="similarity">
    <text evidence="1 8 9">Belongs to the heat shock protein 70 family.</text>
</comment>
<dbReference type="GO" id="GO:0140662">
    <property type="term" value="F:ATP-dependent protein folding chaperone"/>
    <property type="evidence" value="ECO:0007669"/>
    <property type="project" value="InterPro"/>
</dbReference>
<dbReference type="GO" id="GO:0005524">
    <property type="term" value="F:ATP binding"/>
    <property type="evidence" value="ECO:0007669"/>
    <property type="project" value="UniProtKB-UniRule"/>
</dbReference>
<evidence type="ECO:0000256" key="2">
    <source>
        <dbReference type="ARBA" id="ARBA00014415"/>
    </source>
</evidence>
<keyword evidence="6 8" id="KW-0346">Stress response</keyword>
<dbReference type="CDD" id="cd10234">
    <property type="entry name" value="ASKHA_NBD_HSP70_DnaK-like"/>
    <property type="match status" value="1"/>
</dbReference>
<evidence type="ECO:0000256" key="10">
    <source>
        <dbReference type="SAM" id="Coils"/>
    </source>
</evidence>
<dbReference type="FunFam" id="2.60.34.10:FF:000014">
    <property type="entry name" value="Chaperone protein DnaK HSP70"/>
    <property type="match status" value="1"/>
</dbReference>
<evidence type="ECO:0000256" key="4">
    <source>
        <dbReference type="ARBA" id="ARBA00022741"/>
    </source>
</evidence>
<evidence type="ECO:0000313" key="13">
    <source>
        <dbReference type="Proteomes" id="UP000648239"/>
    </source>
</evidence>
<evidence type="ECO:0000256" key="9">
    <source>
        <dbReference type="RuleBase" id="RU003322"/>
    </source>
</evidence>
<feature type="modified residue" description="Phosphothreonine; by autocatalysis" evidence="8">
    <location>
        <position position="199"/>
    </location>
</feature>
<feature type="region of interest" description="Disordered" evidence="11">
    <location>
        <begin position="604"/>
        <end position="623"/>
    </location>
</feature>
<reference evidence="12 13" key="1">
    <citation type="submission" date="2020-08" db="EMBL/GenBank/DDBJ databases">
        <title>Acidobacteriota in marine sediments use diverse sulfur dissimilation pathways.</title>
        <authorList>
            <person name="Wasmund K."/>
        </authorList>
    </citation>
    <scope>NUCLEOTIDE SEQUENCE [LARGE SCALE GENOMIC DNA]</scope>
    <source>
        <strain evidence="12">MAG AM4</strain>
    </source>
</reference>
<keyword evidence="10" id="KW-0175">Coiled coil</keyword>
<dbReference type="Gene3D" id="3.30.420.40">
    <property type="match status" value="2"/>
</dbReference>
<organism evidence="12 13">
    <name type="scientific">Candidatus Polarisedimenticola svalbardensis</name>
    <dbReference type="NCBI Taxonomy" id="2886004"/>
    <lineage>
        <taxon>Bacteria</taxon>
        <taxon>Pseudomonadati</taxon>
        <taxon>Acidobacteriota</taxon>
        <taxon>Candidatus Polarisedimenticolia</taxon>
        <taxon>Candidatus Polarisedimenticolales</taxon>
        <taxon>Candidatus Polarisedimenticolaceae</taxon>
        <taxon>Candidatus Polarisedimenticola</taxon>
    </lineage>
</organism>
<dbReference type="GO" id="GO:0051082">
    <property type="term" value="F:unfolded protein binding"/>
    <property type="evidence" value="ECO:0007669"/>
    <property type="project" value="InterPro"/>
</dbReference>
<dbReference type="SUPFAM" id="SSF100920">
    <property type="entry name" value="Heat shock protein 70kD (HSP70), peptide-binding domain"/>
    <property type="match status" value="1"/>
</dbReference>
<dbReference type="Gene3D" id="2.60.34.10">
    <property type="entry name" value="Substrate Binding Domain Of DNAk, Chain A, domain 1"/>
    <property type="match status" value="1"/>
</dbReference>
<accession>A0A8J7CE28</accession>
<dbReference type="NCBIfam" id="NF001413">
    <property type="entry name" value="PRK00290.1"/>
    <property type="match status" value="1"/>
</dbReference>
<keyword evidence="4 8" id="KW-0547">Nucleotide-binding</keyword>
<evidence type="ECO:0000313" key="12">
    <source>
        <dbReference type="EMBL" id="MBD3867619.1"/>
    </source>
</evidence>
<dbReference type="Pfam" id="PF00012">
    <property type="entry name" value="HSP70"/>
    <property type="match status" value="1"/>
</dbReference>
<keyword evidence="7 8" id="KW-0143">Chaperone</keyword>
<gene>
    <name evidence="8 12" type="primary">dnaK</name>
    <name evidence="12" type="ORF">IFK94_05795</name>
</gene>
<dbReference type="NCBIfam" id="TIGR02350">
    <property type="entry name" value="prok_dnaK"/>
    <property type="match status" value="1"/>
</dbReference>
<dbReference type="InterPro" id="IPR018181">
    <property type="entry name" value="Heat_shock_70_CS"/>
</dbReference>
<comment type="caution">
    <text evidence="12">The sequence shown here is derived from an EMBL/GenBank/DDBJ whole genome shotgun (WGS) entry which is preliminary data.</text>
</comment>
<dbReference type="PROSITE" id="PS00329">
    <property type="entry name" value="HSP70_2"/>
    <property type="match status" value="1"/>
</dbReference>
<comment type="function">
    <text evidence="8">Acts as a chaperone.</text>
</comment>
<evidence type="ECO:0000256" key="11">
    <source>
        <dbReference type="SAM" id="MobiDB-lite"/>
    </source>
</evidence>
<evidence type="ECO:0000256" key="8">
    <source>
        <dbReference type="HAMAP-Rule" id="MF_00332"/>
    </source>
</evidence>
<dbReference type="InterPro" id="IPR029047">
    <property type="entry name" value="HSP70_peptide-bd_sf"/>
</dbReference>
<sequence>MGKVIGIDLGTTNCCVAVMEGAKPKVVVGKEGGRTTPSIVAFTGRGERLVGQLAKRQALTNPQNTIYAVKRLIGRKHDSGEVAKAKQIVPYEIVPSPNGDAWIKVRDKDYSPPEISAFVLLRLKEMAEDYLGAEVTEAVVTVPAYFDDSQRQATKDAGRISGLNVLRIVNEPTAAALAHGMDEGTANRTIAIYDLGGGTFDISILQLHDGVFEVKSTSGDTFLGGEDFDQRVVDWLLGQFETETGIDLRSDRLALQRLKEAAEKAKCELSSENSAEINLPFISADESGARHLHTSLDRETFEQLVEDLVERTRKPCEEALKMAGMTPDMVNEILLVGGQTRTPRVAAVVQEIFGQEPDNRINPDEVVGVGAAIQAGIIKGDVKDLVLLDVTPLSLGIETRGGMFTKIIERNATIPTRKSRTFTTVTDNQTKVKVHVLQGEREIAAHNKALGEFELVGIPPAPKGVPQVEVTFDIDSNGIVNVHARDMATNREQKIIVTPSGGLNEDEIITIIEDAKVHADEDRRKAEYIRTRSRLEGMVDSNQKTFNEFGAMLSPENQEIVRTILENSKKAVESGSNDRCYEALEKLAEVGVILSEVILYDPGAISADPDEPASDKAGSAEEA</sequence>
<dbReference type="PRINTS" id="PR00301">
    <property type="entry name" value="HEATSHOCK70"/>
</dbReference>
<dbReference type="PANTHER" id="PTHR19375">
    <property type="entry name" value="HEAT SHOCK PROTEIN 70KDA"/>
    <property type="match status" value="1"/>
</dbReference>
<dbReference type="FunFam" id="3.30.420.40:FF:000004">
    <property type="entry name" value="Molecular chaperone DnaK"/>
    <property type="match status" value="1"/>
</dbReference>
<protein>
    <recommendedName>
        <fullName evidence="2 8">Chaperone protein DnaK</fullName>
    </recommendedName>
    <alternativeName>
        <fullName evidence="8">HSP70</fullName>
    </alternativeName>
    <alternativeName>
        <fullName evidence="8">Heat shock 70 kDa protein</fullName>
    </alternativeName>
    <alternativeName>
        <fullName evidence="8">Heat shock protein 70</fullName>
    </alternativeName>
</protein>
<dbReference type="InterPro" id="IPR013126">
    <property type="entry name" value="Hsp_70_fam"/>
</dbReference>
<dbReference type="HAMAP" id="MF_00332">
    <property type="entry name" value="DnaK"/>
    <property type="match status" value="1"/>
</dbReference>
<dbReference type="SUPFAM" id="SSF53067">
    <property type="entry name" value="Actin-like ATPase domain"/>
    <property type="match status" value="2"/>
</dbReference>
<evidence type="ECO:0000256" key="3">
    <source>
        <dbReference type="ARBA" id="ARBA00022553"/>
    </source>
</evidence>